<evidence type="ECO:0000259" key="2">
    <source>
        <dbReference type="Pfam" id="PF03703"/>
    </source>
</evidence>
<name>A0A1M7B8U7_PSETH</name>
<dbReference type="Proteomes" id="UP000184363">
    <property type="component" value="Unassembled WGS sequence"/>
</dbReference>
<feature type="transmembrane region" description="Helical" evidence="1">
    <location>
        <begin position="388"/>
        <end position="408"/>
    </location>
</feature>
<evidence type="ECO:0000313" key="4">
    <source>
        <dbReference type="Proteomes" id="UP000184363"/>
    </source>
</evidence>
<reference evidence="3 4" key="1">
    <citation type="submission" date="2016-11" db="EMBL/GenBank/DDBJ databases">
        <authorList>
            <person name="Jaros S."/>
            <person name="Januszkiewicz K."/>
            <person name="Wedrychowicz H."/>
        </authorList>
    </citation>
    <scope>NUCLEOTIDE SEQUENCE [LARGE SCALE GENOMIC DNA]</scope>
    <source>
        <strain evidence="3 4">DSM 43832</strain>
    </source>
</reference>
<feature type="transmembrane region" description="Helical" evidence="1">
    <location>
        <begin position="60"/>
        <end position="78"/>
    </location>
</feature>
<dbReference type="EMBL" id="FRAP01000033">
    <property type="protein sequence ID" value="SHL51306.1"/>
    <property type="molecule type" value="Genomic_DNA"/>
</dbReference>
<keyword evidence="1" id="KW-0812">Transmembrane</keyword>
<protein>
    <submittedName>
        <fullName evidence="3">Putative membrane protein</fullName>
    </submittedName>
</protein>
<dbReference type="RefSeq" id="WP_073460521.1">
    <property type="nucleotide sequence ID" value="NZ_CALGVN010000065.1"/>
</dbReference>
<keyword evidence="1" id="KW-0472">Membrane</keyword>
<dbReference type="Pfam" id="PF03703">
    <property type="entry name" value="bPH_2"/>
    <property type="match status" value="2"/>
</dbReference>
<gene>
    <name evidence="3" type="ORF">SAMN05443637_13331</name>
</gene>
<keyword evidence="1" id="KW-1133">Transmembrane helix</keyword>
<feature type="domain" description="YdbS-like PH" evidence="2">
    <location>
        <begin position="77"/>
        <end position="157"/>
    </location>
</feature>
<feature type="domain" description="YdbS-like PH" evidence="2">
    <location>
        <begin position="279"/>
        <end position="361"/>
    </location>
</feature>
<dbReference type="OrthoDB" id="4121259at2"/>
<feature type="transmembrane region" description="Helical" evidence="1">
    <location>
        <begin position="414"/>
        <end position="432"/>
    </location>
</feature>
<dbReference type="AlphaFoldDB" id="A0A1M7B8U7"/>
<dbReference type="InterPro" id="IPR014529">
    <property type="entry name" value="UCP026631"/>
</dbReference>
<dbReference type="PANTHER" id="PTHR34473">
    <property type="entry name" value="UPF0699 TRANSMEMBRANE PROTEIN YDBS"/>
    <property type="match status" value="1"/>
</dbReference>
<proteinExistence type="predicted"/>
<keyword evidence="4" id="KW-1185">Reference proteome</keyword>
<accession>A0A1M7B8U7</accession>
<feature type="transmembrane region" description="Helical" evidence="1">
    <location>
        <begin position="27"/>
        <end position="48"/>
    </location>
</feature>
<dbReference type="PIRSF" id="PIRSF026631">
    <property type="entry name" value="UCP026631"/>
    <property type="match status" value="1"/>
</dbReference>
<evidence type="ECO:0000313" key="3">
    <source>
        <dbReference type="EMBL" id="SHL51306.1"/>
    </source>
</evidence>
<feature type="transmembrane region" description="Helical" evidence="1">
    <location>
        <begin position="197"/>
        <end position="222"/>
    </location>
</feature>
<sequence length="525" mass="56705">MSSPHTAEAPTAAGPEERWRRLDPRTIAVAPLRPLGTLLLTGLIVVTFRGWDRLGFVEPLLGLAVTVGVFALSAWSWATTQYRITPTHVELRSGILVRKHRAVARDRLRTVDITADVLHRIAGLAVVAVGTGRQGGEADDELKLDSLARHDADALRTLLLDRRPAAPAPVPGPLGGVPPHAPPPPPEELLSRFDLRWVALAPLSLMGLVAVAVVTGAVVQLLRTAFGDEMWRSVPARVVWSWISSFPVLLSVGALIVVLLIANAVLSPILYVLVYGGYRLTRHHDSLHVTYGLITHRSVTIEERRIRGIRLTEPLLLRLVRAGKLAVVAAGLGSRAEHDRNDKTSSDMLLPTAPVAEAHRVTAAVLRSPYSPLAVPMRRHPRAALRPILLRWSWSVVPAIVLGVLAALDVVPAWLPEVALVLLIAGMAGALLEYANLGHARAGAYLVARSGSGVRTTTAVRCDGIIAWRFRRTIFQRRSRLLTATAAVAAGKGSHTIHFAGQDDVLQVARDAVPGLLEPFLEPDT</sequence>
<evidence type="ECO:0000256" key="1">
    <source>
        <dbReference type="SAM" id="Phobius"/>
    </source>
</evidence>
<dbReference type="PANTHER" id="PTHR34473:SF2">
    <property type="entry name" value="UPF0699 TRANSMEMBRANE PROTEIN YDBT"/>
    <property type="match status" value="1"/>
</dbReference>
<organism evidence="3 4">
    <name type="scientific">Pseudonocardia thermophila</name>
    <dbReference type="NCBI Taxonomy" id="1848"/>
    <lineage>
        <taxon>Bacteria</taxon>
        <taxon>Bacillati</taxon>
        <taxon>Actinomycetota</taxon>
        <taxon>Actinomycetes</taxon>
        <taxon>Pseudonocardiales</taxon>
        <taxon>Pseudonocardiaceae</taxon>
        <taxon>Pseudonocardia</taxon>
    </lineage>
</organism>
<dbReference type="InterPro" id="IPR005182">
    <property type="entry name" value="YdbS-like_PH"/>
</dbReference>
<feature type="transmembrane region" description="Helical" evidence="1">
    <location>
        <begin position="242"/>
        <end position="274"/>
    </location>
</feature>
<dbReference type="STRING" id="1848.SAMN05443637_13331"/>